<organism evidence="12 13">
    <name type="scientific">Ophiocordyceps sinensis</name>
    <dbReference type="NCBI Taxonomy" id="72228"/>
    <lineage>
        <taxon>Eukaryota</taxon>
        <taxon>Fungi</taxon>
        <taxon>Dikarya</taxon>
        <taxon>Ascomycota</taxon>
        <taxon>Pezizomycotina</taxon>
        <taxon>Sordariomycetes</taxon>
        <taxon>Hypocreomycetidae</taxon>
        <taxon>Hypocreales</taxon>
        <taxon>Ophiocordycipitaceae</taxon>
        <taxon>Ophiocordyceps</taxon>
    </lineage>
</organism>
<evidence type="ECO:0000256" key="9">
    <source>
        <dbReference type="SAM" id="SignalP"/>
    </source>
</evidence>
<keyword evidence="8" id="KW-1015">Disulfide bond</keyword>
<dbReference type="PROSITE" id="PS50941">
    <property type="entry name" value="CHIT_BIND_I_2"/>
    <property type="match status" value="1"/>
</dbReference>
<dbReference type="Pfam" id="PF00187">
    <property type="entry name" value="Chitin_bind_1"/>
    <property type="match status" value="1"/>
</dbReference>
<evidence type="ECO:0000256" key="1">
    <source>
        <dbReference type="ARBA" id="ARBA00001941"/>
    </source>
</evidence>
<dbReference type="GO" id="GO:0016810">
    <property type="term" value="F:hydrolase activity, acting on carbon-nitrogen (but not peptide) bonds"/>
    <property type="evidence" value="ECO:0007669"/>
    <property type="project" value="InterPro"/>
</dbReference>
<evidence type="ECO:0000256" key="2">
    <source>
        <dbReference type="ARBA" id="ARBA00022669"/>
    </source>
</evidence>
<dbReference type="InterPro" id="IPR011330">
    <property type="entry name" value="Glyco_hydro/deAcase_b/a-brl"/>
</dbReference>
<keyword evidence="7" id="KW-0170">Cobalt</keyword>
<dbReference type="PANTHER" id="PTHR46471">
    <property type="entry name" value="CHITIN DEACETYLASE"/>
    <property type="match status" value="1"/>
</dbReference>
<dbReference type="SUPFAM" id="SSF88713">
    <property type="entry name" value="Glycoside hydrolase/deacetylase"/>
    <property type="match status" value="1"/>
</dbReference>
<comment type="caution">
    <text evidence="12">The sequence shown here is derived from an EMBL/GenBank/DDBJ whole genome shotgun (WGS) entry which is preliminary data.</text>
</comment>
<accession>A0A8H4PPU7</accession>
<evidence type="ECO:0000256" key="5">
    <source>
        <dbReference type="ARBA" id="ARBA00022801"/>
    </source>
</evidence>
<feature type="chain" id="PRO_5034031938" evidence="9">
    <location>
        <begin position="26"/>
        <end position="380"/>
    </location>
</feature>
<dbReference type="SUPFAM" id="SSF57016">
    <property type="entry name" value="Plant lectins/antimicrobial peptides"/>
    <property type="match status" value="1"/>
</dbReference>
<dbReference type="Proteomes" id="UP000557566">
    <property type="component" value="Unassembled WGS sequence"/>
</dbReference>
<evidence type="ECO:0000313" key="12">
    <source>
        <dbReference type="EMBL" id="KAF4508228.1"/>
    </source>
</evidence>
<dbReference type="Pfam" id="PF01522">
    <property type="entry name" value="Polysacc_deac_1"/>
    <property type="match status" value="1"/>
</dbReference>
<evidence type="ECO:0000313" key="13">
    <source>
        <dbReference type="Proteomes" id="UP000557566"/>
    </source>
</evidence>
<dbReference type="GO" id="GO:0046872">
    <property type="term" value="F:metal ion binding"/>
    <property type="evidence" value="ECO:0007669"/>
    <property type="project" value="UniProtKB-KW"/>
</dbReference>
<feature type="disulfide bond" evidence="8">
    <location>
        <begin position="72"/>
        <end position="86"/>
    </location>
</feature>
<dbReference type="InterPro" id="IPR001002">
    <property type="entry name" value="Chitin-bd_1"/>
</dbReference>
<dbReference type="Gene3D" id="3.30.60.10">
    <property type="entry name" value="Endochitinase-like"/>
    <property type="match status" value="1"/>
</dbReference>
<feature type="disulfide bond" evidence="8">
    <location>
        <begin position="67"/>
        <end position="79"/>
    </location>
</feature>
<feature type="domain" description="Chitin-binding type-1" evidence="10">
    <location>
        <begin position="55"/>
        <end position="100"/>
    </location>
</feature>
<keyword evidence="3" id="KW-0479">Metal-binding</keyword>
<evidence type="ECO:0000259" key="10">
    <source>
        <dbReference type="PROSITE" id="PS50941"/>
    </source>
</evidence>
<feature type="signal peptide" evidence="9">
    <location>
        <begin position="1"/>
        <end position="25"/>
    </location>
</feature>
<dbReference type="Gene3D" id="3.20.20.370">
    <property type="entry name" value="Glycoside hydrolase/deacetylase"/>
    <property type="match status" value="1"/>
</dbReference>
<comment type="caution">
    <text evidence="8">Lacks conserved residue(s) required for the propagation of feature annotation.</text>
</comment>
<proteinExistence type="predicted"/>
<dbReference type="InterPro" id="IPR002509">
    <property type="entry name" value="NODB_dom"/>
</dbReference>
<evidence type="ECO:0000256" key="6">
    <source>
        <dbReference type="ARBA" id="ARBA00023277"/>
    </source>
</evidence>
<keyword evidence="4 9" id="KW-0732">Signal</keyword>
<evidence type="ECO:0000256" key="3">
    <source>
        <dbReference type="ARBA" id="ARBA00022723"/>
    </source>
</evidence>
<dbReference type="GO" id="GO:0005975">
    <property type="term" value="P:carbohydrate metabolic process"/>
    <property type="evidence" value="ECO:0007669"/>
    <property type="project" value="InterPro"/>
</dbReference>
<dbReference type="OrthoDB" id="407355at2759"/>
<gene>
    <name evidence="12" type="ORF">G6O67_004635</name>
</gene>
<sequence>MALTSSKCLVIYLFVLALWCIGVLGSEEDLPQPRAAPRVSRPRVSRPRVSRPRVLSYCGVQGQNRSCLPGWCCSRLGFCATTIKYCGVGCQTAFSDSCQVYFGPPGPRTDKIPRPKVDNNIPYGVNIKTCKAKGVVALTFDDGPLLNSTEKLLDLLDKHSVRATFFVAGNNNYKGHIDDNSTGYPAMLRRMYSAGHQIASHTWSHPDLNTLTTDKIREEMMYNEMALRNIFGWFPSYMRAPFLRCSRNCMLVMREWGYHVIHANLNTKDWALNNMSQLGKATAIVSEGLSADSGSNSYIIGAHDTLRGITCELAKSTINMAKERGYKLVTVGECLGDPEENWYRVADDGETTSGESPGGDSAKGASGEIAHLAYPLAING</sequence>
<dbReference type="AlphaFoldDB" id="A0A8H4PPU7"/>
<feature type="domain" description="NodB homology" evidence="11">
    <location>
        <begin position="134"/>
        <end position="329"/>
    </location>
</feature>
<protein>
    <submittedName>
        <fullName evidence="12">Uncharacterized protein</fullName>
    </submittedName>
</protein>
<evidence type="ECO:0000259" key="11">
    <source>
        <dbReference type="PROSITE" id="PS51677"/>
    </source>
</evidence>
<dbReference type="InterPro" id="IPR036861">
    <property type="entry name" value="Endochitinase-like_sf"/>
</dbReference>
<dbReference type="CDD" id="cd10951">
    <property type="entry name" value="CE4_ClCDA_like"/>
    <property type="match status" value="1"/>
</dbReference>
<dbReference type="SMART" id="SM00270">
    <property type="entry name" value="ChtBD1"/>
    <property type="match status" value="1"/>
</dbReference>
<feature type="disulfide bond" evidence="8">
    <location>
        <begin position="58"/>
        <end position="73"/>
    </location>
</feature>
<keyword evidence="13" id="KW-1185">Reference proteome</keyword>
<dbReference type="PROSITE" id="PS51677">
    <property type="entry name" value="NODB"/>
    <property type="match status" value="1"/>
</dbReference>
<keyword evidence="5" id="KW-0378">Hydrolase</keyword>
<dbReference type="GO" id="GO:0008061">
    <property type="term" value="F:chitin binding"/>
    <property type="evidence" value="ECO:0007669"/>
    <property type="project" value="UniProtKB-UniRule"/>
</dbReference>
<evidence type="ECO:0000256" key="8">
    <source>
        <dbReference type="PROSITE-ProRule" id="PRU00261"/>
    </source>
</evidence>
<name>A0A8H4PPU7_9HYPO</name>
<reference evidence="12 13" key="1">
    <citation type="journal article" date="2020" name="Genome Biol. Evol.">
        <title>A new high-quality draft genome assembly of the Chinese cordyceps Ophiocordyceps sinensis.</title>
        <authorList>
            <person name="Shu R."/>
            <person name="Zhang J."/>
            <person name="Meng Q."/>
            <person name="Zhang H."/>
            <person name="Zhou G."/>
            <person name="Li M."/>
            <person name="Wu P."/>
            <person name="Zhao Y."/>
            <person name="Chen C."/>
            <person name="Qin Q."/>
        </authorList>
    </citation>
    <scope>NUCLEOTIDE SEQUENCE [LARGE SCALE GENOMIC DNA]</scope>
    <source>
        <strain evidence="12 13">IOZ07</strain>
    </source>
</reference>
<dbReference type="PANTHER" id="PTHR46471:SF2">
    <property type="entry name" value="CHITIN DEACETYLASE-RELATED"/>
    <property type="match status" value="1"/>
</dbReference>
<comment type="cofactor">
    <cofactor evidence="1">
        <name>Co(2+)</name>
        <dbReference type="ChEBI" id="CHEBI:48828"/>
    </cofactor>
</comment>
<keyword evidence="6" id="KW-0119">Carbohydrate metabolism</keyword>
<evidence type="ECO:0000256" key="7">
    <source>
        <dbReference type="ARBA" id="ARBA00023285"/>
    </source>
</evidence>
<dbReference type="EMBL" id="JAAVMX010000005">
    <property type="protein sequence ID" value="KAF4508228.1"/>
    <property type="molecule type" value="Genomic_DNA"/>
</dbReference>
<evidence type="ECO:0000256" key="4">
    <source>
        <dbReference type="ARBA" id="ARBA00022729"/>
    </source>
</evidence>
<keyword evidence="2 8" id="KW-0147">Chitin-binding</keyword>